<dbReference type="InterPro" id="IPR000182">
    <property type="entry name" value="GNAT_dom"/>
</dbReference>
<evidence type="ECO:0000256" key="5">
    <source>
        <dbReference type="ARBA" id="ARBA00049880"/>
    </source>
</evidence>
<evidence type="ECO:0000313" key="8">
    <source>
        <dbReference type="Proteomes" id="UP001050975"/>
    </source>
</evidence>
<proteinExistence type="predicted"/>
<reference evidence="7" key="1">
    <citation type="submission" date="2019-10" db="EMBL/GenBank/DDBJ databases">
        <title>Draft genome sequece of Microseira wollei NIES-4236.</title>
        <authorList>
            <person name="Yamaguchi H."/>
            <person name="Suzuki S."/>
            <person name="Kawachi M."/>
        </authorList>
    </citation>
    <scope>NUCLEOTIDE SEQUENCE</scope>
    <source>
        <strain evidence="7">NIES-4236</strain>
    </source>
</reference>
<evidence type="ECO:0000256" key="4">
    <source>
        <dbReference type="ARBA" id="ARBA00023315"/>
    </source>
</evidence>
<organism evidence="7 8">
    <name type="scientific">Microseira wollei NIES-4236</name>
    <dbReference type="NCBI Taxonomy" id="2530354"/>
    <lineage>
        <taxon>Bacteria</taxon>
        <taxon>Bacillati</taxon>
        <taxon>Cyanobacteriota</taxon>
        <taxon>Cyanophyceae</taxon>
        <taxon>Oscillatoriophycideae</taxon>
        <taxon>Aerosakkonematales</taxon>
        <taxon>Aerosakkonemataceae</taxon>
        <taxon>Microseira</taxon>
    </lineage>
</organism>
<dbReference type="PANTHER" id="PTHR36449">
    <property type="entry name" value="ACETYLTRANSFERASE-RELATED"/>
    <property type="match status" value="1"/>
</dbReference>
<evidence type="ECO:0000256" key="1">
    <source>
        <dbReference type="ARBA" id="ARBA00022491"/>
    </source>
</evidence>
<dbReference type="EMBL" id="BLAY01000067">
    <property type="protein sequence ID" value="GET39494.1"/>
    <property type="molecule type" value="Genomic_DNA"/>
</dbReference>
<dbReference type="PROSITE" id="PS51186">
    <property type="entry name" value="GNAT"/>
    <property type="match status" value="1"/>
</dbReference>
<name>A0AAV3XGB3_9CYAN</name>
<evidence type="ECO:0000313" key="7">
    <source>
        <dbReference type="EMBL" id="GET39494.1"/>
    </source>
</evidence>
<dbReference type="RefSeq" id="WP_226584875.1">
    <property type="nucleotide sequence ID" value="NZ_BLAY01000067.1"/>
</dbReference>
<evidence type="ECO:0000256" key="2">
    <source>
        <dbReference type="ARBA" id="ARBA00022649"/>
    </source>
</evidence>
<dbReference type="GO" id="GO:0016747">
    <property type="term" value="F:acyltransferase activity, transferring groups other than amino-acyl groups"/>
    <property type="evidence" value="ECO:0007669"/>
    <property type="project" value="InterPro"/>
</dbReference>
<keyword evidence="3" id="KW-0808">Transferase</keyword>
<dbReference type="Proteomes" id="UP001050975">
    <property type="component" value="Unassembled WGS sequence"/>
</dbReference>
<gene>
    <name evidence="7" type="ORF">MiSe_42630</name>
</gene>
<dbReference type="PANTHER" id="PTHR36449:SF1">
    <property type="entry name" value="ACETYLTRANSFERASE"/>
    <property type="match status" value="1"/>
</dbReference>
<dbReference type="Pfam" id="PF00583">
    <property type="entry name" value="Acetyltransf_1"/>
    <property type="match status" value="1"/>
</dbReference>
<evidence type="ECO:0000256" key="3">
    <source>
        <dbReference type="ARBA" id="ARBA00022679"/>
    </source>
</evidence>
<dbReference type="Gene3D" id="3.40.630.30">
    <property type="match status" value="1"/>
</dbReference>
<dbReference type="InterPro" id="IPR016181">
    <property type="entry name" value="Acyl_CoA_acyltransferase"/>
</dbReference>
<keyword evidence="1" id="KW-0678">Repressor</keyword>
<accession>A0AAV3XGB3</accession>
<keyword evidence="2" id="KW-1277">Toxin-antitoxin system</keyword>
<comment type="caution">
    <text evidence="7">The sequence shown here is derived from an EMBL/GenBank/DDBJ whole genome shotgun (WGS) entry which is preliminary data.</text>
</comment>
<feature type="domain" description="N-acetyltransferase" evidence="6">
    <location>
        <begin position="1"/>
        <end position="170"/>
    </location>
</feature>
<keyword evidence="4" id="KW-0012">Acyltransferase</keyword>
<evidence type="ECO:0000259" key="6">
    <source>
        <dbReference type="PROSITE" id="PS51186"/>
    </source>
</evidence>
<sequence>MKWIFCAIDDDRVRRETFDCGVPELNEYLKKYARQNDRRGIAKTFVAIPEGESGDVAGYYSVSMAEIKRESLPENYRRGLPRYPVPAMRLGKLAVAVSMQGRGLGKKLLINCFEKALRLSSEVGIFAVIVDAKNQQAKEFYLKYGFILLEDDELSLFIPIATIIGVLEIPSP</sequence>
<dbReference type="SUPFAM" id="SSF55729">
    <property type="entry name" value="Acyl-CoA N-acyltransferases (Nat)"/>
    <property type="match status" value="1"/>
</dbReference>
<protein>
    <submittedName>
        <fullName evidence="7">GCN5-related N-acetyltransferase</fullName>
    </submittedName>
</protein>
<dbReference type="AlphaFoldDB" id="A0AAV3XGB3"/>
<keyword evidence="8" id="KW-1185">Reference proteome</keyword>
<comment type="catalytic activity">
    <reaction evidence="5">
        <text>glycyl-tRNA(Gly) + acetyl-CoA = N-acetylglycyl-tRNA(Gly) + CoA + H(+)</text>
        <dbReference type="Rhea" id="RHEA:81867"/>
        <dbReference type="Rhea" id="RHEA-COMP:9683"/>
        <dbReference type="Rhea" id="RHEA-COMP:19766"/>
        <dbReference type="ChEBI" id="CHEBI:15378"/>
        <dbReference type="ChEBI" id="CHEBI:57287"/>
        <dbReference type="ChEBI" id="CHEBI:57288"/>
        <dbReference type="ChEBI" id="CHEBI:78522"/>
        <dbReference type="ChEBI" id="CHEBI:232036"/>
    </reaction>
</comment>